<dbReference type="InterPro" id="IPR007527">
    <property type="entry name" value="Znf_SWIM"/>
</dbReference>
<dbReference type="SMART" id="SM00575">
    <property type="entry name" value="ZnF_PMZ"/>
    <property type="match status" value="1"/>
</dbReference>
<keyword evidence="2 6" id="KW-0479">Metal-binding</keyword>
<evidence type="ECO:0000256" key="1">
    <source>
        <dbReference type="ARBA" id="ARBA00005889"/>
    </source>
</evidence>
<evidence type="ECO:0000313" key="10">
    <source>
        <dbReference type="Proteomes" id="UP001153555"/>
    </source>
</evidence>
<evidence type="ECO:0000256" key="3">
    <source>
        <dbReference type="ARBA" id="ARBA00022771"/>
    </source>
</evidence>
<comment type="caution">
    <text evidence="9">The sequence shown here is derived from an EMBL/GenBank/DDBJ whole genome shotgun (WGS) entry which is preliminary data.</text>
</comment>
<dbReference type="GO" id="GO:0008270">
    <property type="term" value="F:zinc ion binding"/>
    <property type="evidence" value="ECO:0007669"/>
    <property type="project" value="UniProtKB-UniRule"/>
</dbReference>
<sequence length="475" mass="54179">MSHCESEEEVENTWKFMINSYHLHDDKWFNSMYKIRRKWATVFSNKLFSAGLLATSRSESANKVLKQSGSKSSSLYDFVMNYEKVQHQWRTKEKVEDTRCRHGKPSQILKNNPLLNHVASIYTLTIYGLFEIELVNSLNCKFDGQPFSNGNDGSSLEFRVKSYGDSLRIRLDETRCSCHKFETMGILCKHVLMVFNYMDVTMIPEAYLLKRWMKCARLRVFNDFKATNVLCGSGEESDLVFVNKVMRAAYNLAHMSKSHLEARNMLTTMLDSTRDQIVDFIQNLDLEDSSMHDDVENDGNELGVRILNPLTAKSRGLTNVCITRHWDRKNKKGKGISKVHGNASSEKGSKRKAQSTQGIQSSQTLDSIPRTQVPNMSPPQVPNMPLPQFPNIPLPQFPNVPPRPFPFQAPQFSPQSESSQAPWQYPTQEIDSPRPWPAVTTSAPPVRPITTSVQSITTWRPVTPYCPKPPQHLVT</sequence>
<evidence type="ECO:0000256" key="2">
    <source>
        <dbReference type="ARBA" id="ARBA00022723"/>
    </source>
</evidence>
<evidence type="ECO:0000256" key="6">
    <source>
        <dbReference type="RuleBase" id="RU367018"/>
    </source>
</evidence>
<dbReference type="EMBL" id="CACSLK010030875">
    <property type="protein sequence ID" value="CAA0838488.1"/>
    <property type="molecule type" value="Genomic_DNA"/>
</dbReference>
<keyword evidence="6" id="KW-0539">Nucleus</keyword>
<feature type="compositionally biased region" description="Polar residues" evidence="7">
    <location>
        <begin position="439"/>
        <end position="449"/>
    </location>
</feature>
<comment type="subcellular location">
    <subcellularLocation>
        <location evidence="6">Nucleus</location>
    </subcellularLocation>
</comment>
<dbReference type="GO" id="GO:0006355">
    <property type="term" value="P:regulation of DNA-templated transcription"/>
    <property type="evidence" value="ECO:0007669"/>
    <property type="project" value="UniProtKB-UniRule"/>
</dbReference>
<organism evidence="9 10">
    <name type="scientific">Striga hermonthica</name>
    <name type="common">Purple witchweed</name>
    <name type="synonym">Buchnera hermonthica</name>
    <dbReference type="NCBI Taxonomy" id="68872"/>
    <lineage>
        <taxon>Eukaryota</taxon>
        <taxon>Viridiplantae</taxon>
        <taxon>Streptophyta</taxon>
        <taxon>Embryophyta</taxon>
        <taxon>Tracheophyta</taxon>
        <taxon>Spermatophyta</taxon>
        <taxon>Magnoliopsida</taxon>
        <taxon>eudicotyledons</taxon>
        <taxon>Gunneridae</taxon>
        <taxon>Pentapetalae</taxon>
        <taxon>asterids</taxon>
        <taxon>lamiids</taxon>
        <taxon>Lamiales</taxon>
        <taxon>Orobanchaceae</taxon>
        <taxon>Buchnereae</taxon>
        <taxon>Striga</taxon>
    </lineage>
</organism>
<dbReference type="Pfam" id="PF04434">
    <property type="entry name" value="SWIM"/>
    <property type="match status" value="1"/>
</dbReference>
<feature type="compositionally biased region" description="Low complexity" evidence="7">
    <location>
        <begin position="408"/>
        <end position="422"/>
    </location>
</feature>
<comment type="function">
    <text evidence="6">Putative transcription activator involved in regulating light control of development.</text>
</comment>
<feature type="compositionally biased region" description="Pro residues" evidence="7">
    <location>
        <begin position="376"/>
        <end position="407"/>
    </location>
</feature>
<keyword evidence="10" id="KW-1185">Reference proteome</keyword>
<keyword evidence="3 5" id="KW-0863">Zinc-finger</keyword>
<evidence type="ECO:0000256" key="7">
    <source>
        <dbReference type="SAM" id="MobiDB-lite"/>
    </source>
</evidence>
<feature type="domain" description="SWIM-type" evidence="8">
    <location>
        <begin position="167"/>
        <end position="199"/>
    </location>
</feature>
<dbReference type="OrthoDB" id="911275at2759"/>
<dbReference type="GO" id="GO:0005634">
    <property type="term" value="C:nucleus"/>
    <property type="evidence" value="ECO:0007669"/>
    <property type="project" value="UniProtKB-SubCell"/>
</dbReference>
<dbReference type="PANTHER" id="PTHR31669">
    <property type="entry name" value="PROTEIN FAR1-RELATED SEQUENCE 10-RELATED"/>
    <property type="match status" value="1"/>
</dbReference>
<name>A0A9N7NUN7_STRHE</name>
<evidence type="ECO:0000313" key="9">
    <source>
        <dbReference type="EMBL" id="CAA0838488.1"/>
    </source>
</evidence>
<evidence type="ECO:0000259" key="8">
    <source>
        <dbReference type="PROSITE" id="PS50966"/>
    </source>
</evidence>
<evidence type="ECO:0000256" key="4">
    <source>
        <dbReference type="ARBA" id="ARBA00022833"/>
    </source>
</evidence>
<accession>A0A9N7NUN7</accession>
<gene>
    <name evidence="9" type="ORF">SHERM_05096</name>
</gene>
<keyword evidence="4 6" id="KW-0862">Zinc</keyword>
<evidence type="ECO:0000256" key="5">
    <source>
        <dbReference type="PROSITE-ProRule" id="PRU00325"/>
    </source>
</evidence>
<dbReference type="PROSITE" id="PS50966">
    <property type="entry name" value="ZF_SWIM"/>
    <property type="match status" value="1"/>
</dbReference>
<dbReference type="InterPro" id="IPR006564">
    <property type="entry name" value="Znf_PMZ"/>
</dbReference>
<feature type="compositionally biased region" description="Polar residues" evidence="7">
    <location>
        <begin position="354"/>
        <end position="375"/>
    </location>
</feature>
<feature type="region of interest" description="Disordered" evidence="7">
    <location>
        <begin position="331"/>
        <end position="449"/>
    </location>
</feature>
<proteinExistence type="inferred from homology"/>
<dbReference type="Proteomes" id="UP001153555">
    <property type="component" value="Unassembled WGS sequence"/>
</dbReference>
<protein>
    <recommendedName>
        <fullName evidence="6">Protein FAR1-RELATED SEQUENCE</fullName>
    </recommendedName>
</protein>
<reference evidence="9" key="1">
    <citation type="submission" date="2019-12" db="EMBL/GenBank/DDBJ databases">
        <authorList>
            <person name="Scholes J."/>
        </authorList>
    </citation>
    <scope>NUCLEOTIDE SEQUENCE</scope>
</reference>
<dbReference type="PANTHER" id="PTHR31669:SF302">
    <property type="entry name" value="PROTEIN FAR1-RELATED SEQUENCE"/>
    <property type="match status" value="1"/>
</dbReference>
<dbReference type="AlphaFoldDB" id="A0A9N7NUN7"/>
<comment type="similarity">
    <text evidence="1 6">Belongs to the FHY3/FAR1 family.</text>
</comment>
<dbReference type="InterPro" id="IPR031052">
    <property type="entry name" value="FHY3/FAR1"/>
</dbReference>